<accession>A0AA86V6W3</accession>
<evidence type="ECO:0000313" key="2">
    <source>
        <dbReference type="EMBL" id="CAL5984613.1"/>
    </source>
</evidence>
<dbReference type="Proteomes" id="UP001642409">
    <property type="component" value="Unassembled WGS sequence"/>
</dbReference>
<evidence type="ECO:0000313" key="3">
    <source>
        <dbReference type="Proteomes" id="UP001642409"/>
    </source>
</evidence>
<dbReference type="EMBL" id="CAXDID020000017">
    <property type="protein sequence ID" value="CAL5984613.1"/>
    <property type="molecule type" value="Genomic_DNA"/>
</dbReference>
<comment type="caution">
    <text evidence="1">The sequence shown here is derived from an EMBL/GenBank/DDBJ whole genome shotgun (WGS) entry which is preliminary data.</text>
</comment>
<dbReference type="AlphaFoldDB" id="A0AA86V6W3"/>
<gene>
    <name evidence="1" type="ORF">HINF_LOCUS66421</name>
    <name evidence="2" type="ORF">HINF_LOCUS8187</name>
</gene>
<name>A0AA86V6W3_9EUKA</name>
<protein>
    <submittedName>
        <fullName evidence="2">Hypothetical_protein</fullName>
    </submittedName>
</protein>
<reference evidence="2 3" key="2">
    <citation type="submission" date="2024-07" db="EMBL/GenBank/DDBJ databases">
        <authorList>
            <person name="Akdeniz Z."/>
        </authorList>
    </citation>
    <scope>NUCLEOTIDE SEQUENCE [LARGE SCALE GENOMIC DNA]</scope>
</reference>
<evidence type="ECO:0000313" key="1">
    <source>
        <dbReference type="EMBL" id="CAI9978776.1"/>
    </source>
</evidence>
<reference evidence="1" key="1">
    <citation type="submission" date="2023-06" db="EMBL/GenBank/DDBJ databases">
        <authorList>
            <person name="Kurt Z."/>
        </authorList>
    </citation>
    <scope>NUCLEOTIDE SEQUENCE</scope>
</reference>
<organism evidence="1">
    <name type="scientific">Hexamita inflata</name>
    <dbReference type="NCBI Taxonomy" id="28002"/>
    <lineage>
        <taxon>Eukaryota</taxon>
        <taxon>Metamonada</taxon>
        <taxon>Diplomonadida</taxon>
        <taxon>Hexamitidae</taxon>
        <taxon>Hexamitinae</taxon>
        <taxon>Hexamita</taxon>
    </lineage>
</organism>
<keyword evidence="3" id="KW-1185">Reference proteome</keyword>
<sequence>MPVFDRYPRTEVLRLLRGVHYWGALSTIQERQVAHSFCQNGTKVFQNYSIYNISINIIQQKISIYVQYSCIHAVWKFQIIYYYFNQQPELTFSYAFSRYYMCLVLDLKVQMDGNAENLQSLGNTDGQLSFCISHNKYKFQQCSK</sequence>
<proteinExistence type="predicted"/>
<dbReference type="EMBL" id="CATOUU010001186">
    <property type="protein sequence ID" value="CAI9978776.1"/>
    <property type="molecule type" value="Genomic_DNA"/>
</dbReference>